<dbReference type="RefSeq" id="WP_116555755.1">
    <property type="nucleotide sequence ID" value="NZ_QCZG01000039.1"/>
</dbReference>
<evidence type="ECO:0000259" key="15">
    <source>
        <dbReference type="Pfam" id="PF00905"/>
    </source>
</evidence>
<evidence type="ECO:0000256" key="8">
    <source>
        <dbReference type="ARBA" id="ARBA00022960"/>
    </source>
</evidence>
<feature type="transmembrane region" description="Helical" evidence="14">
    <location>
        <begin position="20"/>
        <end position="42"/>
    </location>
</feature>
<dbReference type="SUPFAM" id="SSF56519">
    <property type="entry name" value="Penicillin binding protein dimerisation domain"/>
    <property type="match status" value="1"/>
</dbReference>
<dbReference type="Gene3D" id="1.10.10.1230">
    <property type="entry name" value="Penicillin-binding protein, N-terminal non-catalytic domain, head sub-domain"/>
    <property type="match status" value="1"/>
</dbReference>
<dbReference type="InterPro" id="IPR005311">
    <property type="entry name" value="PBP_dimer"/>
</dbReference>
<dbReference type="GO" id="GO:0009252">
    <property type="term" value="P:peptidoglycan biosynthetic process"/>
    <property type="evidence" value="ECO:0007669"/>
    <property type="project" value="UniProtKB-UniPathway"/>
</dbReference>
<dbReference type="EC" id="3.4.16.4" evidence="5"/>
<dbReference type="InterPro" id="IPR050515">
    <property type="entry name" value="Beta-lactam/transpept"/>
</dbReference>
<evidence type="ECO:0000313" key="18">
    <source>
        <dbReference type="Proteomes" id="UP000245998"/>
    </source>
</evidence>
<comment type="caution">
    <text evidence="17">The sequence shown here is derived from an EMBL/GenBank/DDBJ whole genome shotgun (WGS) entry which is preliminary data.</text>
</comment>
<dbReference type="GO" id="GO:0071555">
    <property type="term" value="P:cell wall organization"/>
    <property type="evidence" value="ECO:0007669"/>
    <property type="project" value="UniProtKB-KW"/>
</dbReference>
<gene>
    <name evidence="17" type="ORF">DCC39_15200</name>
</gene>
<comment type="subcellular location">
    <subcellularLocation>
        <location evidence="2">Cell membrane</location>
    </subcellularLocation>
    <subcellularLocation>
        <location evidence="1">Membrane</location>
        <topology evidence="1">Single-pass membrane protein</topology>
    </subcellularLocation>
</comment>
<dbReference type="InterPro" id="IPR036138">
    <property type="entry name" value="PBP_dimer_sf"/>
</dbReference>
<evidence type="ECO:0000259" key="16">
    <source>
        <dbReference type="Pfam" id="PF03717"/>
    </source>
</evidence>
<evidence type="ECO:0000256" key="11">
    <source>
        <dbReference type="ARBA" id="ARBA00023136"/>
    </source>
</evidence>
<dbReference type="GO" id="GO:0008658">
    <property type="term" value="F:penicillin binding"/>
    <property type="evidence" value="ECO:0007669"/>
    <property type="project" value="InterPro"/>
</dbReference>
<feature type="domain" description="Penicillin-binding protein transpeptidase" evidence="15">
    <location>
        <begin position="335"/>
        <end position="654"/>
    </location>
</feature>
<keyword evidence="7 14" id="KW-0812">Transmembrane</keyword>
<dbReference type="Proteomes" id="UP000245998">
    <property type="component" value="Unassembled WGS sequence"/>
</dbReference>
<evidence type="ECO:0000256" key="12">
    <source>
        <dbReference type="ARBA" id="ARBA00023316"/>
    </source>
</evidence>
<evidence type="ECO:0000256" key="5">
    <source>
        <dbReference type="ARBA" id="ARBA00012448"/>
    </source>
</evidence>
<protein>
    <recommendedName>
        <fullName evidence="5">serine-type D-Ala-D-Ala carboxypeptidase</fullName>
        <ecNumber evidence="5">3.4.16.4</ecNumber>
    </recommendedName>
</protein>
<dbReference type="SUPFAM" id="SSF56601">
    <property type="entry name" value="beta-lactamase/transpeptidase-like"/>
    <property type="match status" value="1"/>
</dbReference>
<dbReference type="PANTHER" id="PTHR30627:SF2">
    <property type="entry name" value="PEPTIDOGLYCAN D,D-TRANSPEPTIDASE MRDA"/>
    <property type="match status" value="1"/>
</dbReference>
<keyword evidence="12" id="KW-0961">Cell wall biogenesis/degradation</keyword>
<evidence type="ECO:0000256" key="2">
    <source>
        <dbReference type="ARBA" id="ARBA00004236"/>
    </source>
</evidence>
<dbReference type="PANTHER" id="PTHR30627">
    <property type="entry name" value="PEPTIDOGLYCAN D,D-TRANSPEPTIDASE"/>
    <property type="match status" value="1"/>
</dbReference>
<evidence type="ECO:0000256" key="7">
    <source>
        <dbReference type="ARBA" id="ARBA00022692"/>
    </source>
</evidence>
<evidence type="ECO:0000256" key="6">
    <source>
        <dbReference type="ARBA" id="ARBA00022475"/>
    </source>
</evidence>
<comment type="catalytic activity">
    <reaction evidence="13">
        <text>Preferential cleavage: (Ac)2-L-Lys-D-Ala-|-D-Ala. Also transpeptidation of peptidyl-alanyl moieties that are N-acyl substituents of D-alanine.</text>
        <dbReference type="EC" id="3.4.16.4"/>
    </reaction>
</comment>
<dbReference type="InterPro" id="IPR001460">
    <property type="entry name" value="PCN-bd_Tpept"/>
</dbReference>
<evidence type="ECO:0000256" key="4">
    <source>
        <dbReference type="ARBA" id="ARBA00007171"/>
    </source>
</evidence>
<dbReference type="GO" id="GO:0071972">
    <property type="term" value="F:peptidoglycan L,D-transpeptidase activity"/>
    <property type="evidence" value="ECO:0007669"/>
    <property type="project" value="TreeGrafter"/>
</dbReference>
<name>A0A2U1JTL5_9BACI</name>
<evidence type="ECO:0000256" key="3">
    <source>
        <dbReference type="ARBA" id="ARBA00004752"/>
    </source>
</evidence>
<keyword evidence="8" id="KW-0133">Cell shape</keyword>
<dbReference type="Gene3D" id="3.90.1310.10">
    <property type="entry name" value="Penicillin-binding protein 2a (Domain 2)"/>
    <property type="match status" value="1"/>
</dbReference>
<evidence type="ECO:0000256" key="13">
    <source>
        <dbReference type="ARBA" id="ARBA00034000"/>
    </source>
</evidence>
<comment type="similarity">
    <text evidence="4">Belongs to the transpeptidase family.</text>
</comment>
<dbReference type="Pfam" id="PF00905">
    <property type="entry name" value="Transpeptidase"/>
    <property type="match status" value="1"/>
</dbReference>
<dbReference type="Gene3D" id="3.40.710.10">
    <property type="entry name" value="DD-peptidase/beta-lactamase superfamily"/>
    <property type="match status" value="1"/>
</dbReference>
<dbReference type="AlphaFoldDB" id="A0A2U1JTL5"/>
<dbReference type="OrthoDB" id="9770103at2"/>
<sequence length="681" mass="75631">MDKEREKKKKKNQVPLRMNILFLIVFLLFSALVLRLGMLQIVEGEKFIRYAEATENVVAKTNTPRGVIKDKKGNIIVDNDPVYNLVYTRQPNISGESLLQTAKLLAQIIDKETDKVTERDKKDYYIVSRGQKELIEKKISKKERKEVGEDGLYKLLLNKITEKDLAEISKEEMEVAAIWREMNTGYSLSEQVIKEDITKEEFAVVNEHLAQLQGVDVQVAGHRLYPYGDTLKALLGGTGKIPKEKRDYYAARGYDLNDEVGTSGIELQYEDVLSGIKEKKKYLTSRTGSVINDPEIIPGQSGKELVLTVDMDLQKKVEKILESEIRKVGSARSAYAVVVNPKTGEILSLAGKAVKDGKMQDDLSSTYLQSFMPGSSIKGATVLAGFMHGVTKPGEYIYDRPLKFKGGTRISSVGGAKGPVNEISALEVSSNIYMSYVGMRLAGYGFDCSCWTGDKKGEEAFNDAIQKFRESFHQFGLGVETGIDLPHEETGFKGKNPQLGNVAYYGFGQYDTFTPLQLAQYVSTVANDGKRMKLHLVKEVREASTDSEIGKLVKRFEPELLNHVNAKQNHFDRVQQGMYRVTKGSRGTARSFYKGLPVAGKTGTAEVGKKGSGLENLMFVGYAPYDDPEIAFSVVVPNVRGKGNGINNKIGQAIAKAYFDMKDKPYTLNTNGDESESDSES</sequence>
<keyword evidence="6" id="KW-1003">Cell membrane</keyword>
<accession>A0A2U1JTL5</accession>
<dbReference type="GO" id="GO:0005886">
    <property type="term" value="C:plasma membrane"/>
    <property type="evidence" value="ECO:0007669"/>
    <property type="project" value="UniProtKB-SubCell"/>
</dbReference>
<evidence type="ECO:0000256" key="1">
    <source>
        <dbReference type="ARBA" id="ARBA00004167"/>
    </source>
</evidence>
<evidence type="ECO:0000256" key="9">
    <source>
        <dbReference type="ARBA" id="ARBA00022984"/>
    </source>
</evidence>
<keyword evidence="10 14" id="KW-1133">Transmembrane helix</keyword>
<evidence type="ECO:0000256" key="10">
    <source>
        <dbReference type="ARBA" id="ARBA00022989"/>
    </source>
</evidence>
<proteinExistence type="inferred from homology"/>
<evidence type="ECO:0000313" key="17">
    <source>
        <dbReference type="EMBL" id="PWA08279.1"/>
    </source>
</evidence>
<keyword evidence="18" id="KW-1185">Reference proteome</keyword>
<keyword evidence="11 14" id="KW-0472">Membrane</keyword>
<dbReference type="Pfam" id="PF03717">
    <property type="entry name" value="PBP_dimer"/>
    <property type="match status" value="1"/>
</dbReference>
<dbReference type="EMBL" id="QCZG01000039">
    <property type="protein sequence ID" value="PWA08279.1"/>
    <property type="molecule type" value="Genomic_DNA"/>
</dbReference>
<organism evidence="17 18">
    <name type="scientific">Pueribacillus theae</name>
    <dbReference type="NCBI Taxonomy" id="2171751"/>
    <lineage>
        <taxon>Bacteria</taxon>
        <taxon>Bacillati</taxon>
        <taxon>Bacillota</taxon>
        <taxon>Bacilli</taxon>
        <taxon>Bacillales</taxon>
        <taxon>Bacillaceae</taxon>
        <taxon>Pueribacillus</taxon>
    </lineage>
</organism>
<reference evidence="17 18" key="1">
    <citation type="submission" date="2018-04" db="EMBL/GenBank/DDBJ databases">
        <title>Camelliibacillus theae gen. nov., sp. nov., isolated from Pu'er tea.</title>
        <authorList>
            <person name="Niu L."/>
        </authorList>
    </citation>
    <scope>NUCLEOTIDE SEQUENCE [LARGE SCALE GENOMIC DNA]</scope>
    <source>
        <strain evidence="17 18">T8</strain>
    </source>
</reference>
<dbReference type="GO" id="GO:0008360">
    <property type="term" value="P:regulation of cell shape"/>
    <property type="evidence" value="ECO:0007669"/>
    <property type="project" value="UniProtKB-KW"/>
</dbReference>
<dbReference type="InterPro" id="IPR012338">
    <property type="entry name" value="Beta-lactam/transpept-like"/>
</dbReference>
<keyword evidence="9" id="KW-0573">Peptidoglycan synthesis</keyword>
<dbReference type="GO" id="GO:0009002">
    <property type="term" value="F:serine-type D-Ala-D-Ala carboxypeptidase activity"/>
    <property type="evidence" value="ECO:0007669"/>
    <property type="project" value="UniProtKB-EC"/>
</dbReference>
<evidence type="ECO:0000256" key="14">
    <source>
        <dbReference type="SAM" id="Phobius"/>
    </source>
</evidence>
<feature type="domain" description="Penicillin-binding protein dimerisation" evidence="16">
    <location>
        <begin position="61"/>
        <end position="292"/>
    </location>
</feature>
<comment type="pathway">
    <text evidence="3">Cell wall biogenesis; peptidoglycan biosynthesis.</text>
</comment>
<dbReference type="UniPathway" id="UPA00219"/>